<evidence type="ECO:0000256" key="3">
    <source>
        <dbReference type="ARBA" id="ARBA00022989"/>
    </source>
</evidence>
<evidence type="ECO:0000256" key="5">
    <source>
        <dbReference type="SAM" id="Phobius"/>
    </source>
</evidence>
<feature type="transmembrane region" description="Helical" evidence="5">
    <location>
        <begin position="77"/>
        <end position="99"/>
    </location>
</feature>
<accession>A0AAN8FJP4</accession>
<keyword evidence="4 5" id="KW-0472">Membrane</keyword>
<dbReference type="InterPro" id="IPR013525">
    <property type="entry name" value="ABC2_TM"/>
</dbReference>
<keyword evidence="2 5" id="KW-0812">Transmembrane</keyword>
<sequence>MTGLSPWLYWLINFIYDFFNFCLTASLSLLIIFMIGMPIYRSSDSIVAMAILMAVYGISSIPVVYAISFMFTNPSTAYIVVTLASLTITFLTMLTTFYLQVTRCMATL</sequence>
<evidence type="ECO:0000256" key="2">
    <source>
        <dbReference type="ARBA" id="ARBA00022692"/>
    </source>
</evidence>
<dbReference type="Pfam" id="PF12698">
    <property type="entry name" value="ABC2_membrane_3"/>
    <property type="match status" value="1"/>
</dbReference>
<comment type="caution">
    <text evidence="7">The sequence shown here is derived from an EMBL/GenBank/DDBJ whole genome shotgun (WGS) entry which is preliminary data.</text>
</comment>
<dbReference type="GO" id="GO:0016020">
    <property type="term" value="C:membrane"/>
    <property type="evidence" value="ECO:0007669"/>
    <property type="project" value="UniProtKB-SubCell"/>
</dbReference>
<evidence type="ECO:0000313" key="7">
    <source>
        <dbReference type="EMBL" id="KAK5980216.1"/>
    </source>
</evidence>
<feature type="domain" description="ABC-2 type transporter transmembrane" evidence="6">
    <location>
        <begin position="1"/>
        <end position="96"/>
    </location>
</feature>
<dbReference type="GO" id="GO:0140359">
    <property type="term" value="F:ABC-type transporter activity"/>
    <property type="evidence" value="ECO:0007669"/>
    <property type="project" value="InterPro"/>
</dbReference>
<protein>
    <recommendedName>
        <fullName evidence="6">ABC-2 type transporter transmembrane domain-containing protein</fullName>
    </recommendedName>
</protein>
<feature type="transmembrane region" description="Helical" evidence="5">
    <location>
        <begin position="47"/>
        <end position="71"/>
    </location>
</feature>
<evidence type="ECO:0000259" key="6">
    <source>
        <dbReference type="Pfam" id="PF12698"/>
    </source>
</evidence>
<proteinExistence type="predicted"/>
<evidence type="ECO:0000256" key="4">
    <source>
        <dbReference type="ARBA" id="ARBA00023136"/>
    </source>
</evidence>
<dbReference type="Proteomes" id="UP001331761">
    <property type="component" value="Unassembled WGS sequence"/>
</dbReference>
<evidence type="ECO:0000256" key="1">
    <source>
        <dbReference type="ARBA" id="ARBA00004141"/>
    </source>
</evidence>
<comment type="subcellular location">
    <subcellularLocation>
        <location evidence="1">Membrane</location>
        <topology evidence="1">Multi-pass membrane protein</topology>
    </subcellularLocation>
</comment>
<keyword evidence="8" id="KW-1185">Reference proteome</keyword>
<evidence type="ECO:0000313" key="8">
    <source>
        <dbReference type="Proteomes" id="UP001331761"/>
    </source>
</evidence>
<organism evidence="7 8">
    <name type="scientific">Trichostrongylus colubriformis</name>
    <name type="common">Black scour worm</name>
    <dbReference type="NCBI Taxonomy" id="6319"/>
    <lineage>
        <taxon>Eukaryota</taxon>
        <taxon>Metazoa</taxon>
        <taxon>Ecdysozoa</taxon>
        <taxon>Nematoda</taxon>
        <taxon>Chromadorea</taxon>
        <taxon>Rhabditida</taxon>
        <taxon>Rhabditina</taxon>
        <taxon>Rhabditomorpha</taxon>
        <taxon>Strongyloidea</taxon>
        <taxon>Trichostrongylidae</taxon>
        <taxon>Trichostrongylus</taxon>
    </lineage>
</organism>
<keyword evidence="3 5" id="KW-1133">Transmembrane helix</keyword>
<feature type="transmembrane region" description="Helical" evidence="5">
    <location>
        <begin position="14"/>
        <end position="35"/>
    </location>
</feature>
<name>A0AAN8FJP4_TRICO</name>
<gene>
    <name evidence="7" type="ORF">GCK32_010312</name>
</gene>
<dbReference type="AlphaFoldDB" id="A0AAN8FJP4"/>
<dbReference type="EMBL" id="WIXE01007679">
    <property type="protein sequence ID" value="KAK5980216.1"/>
    <property type="molecule type" value="Genomic_DNA"/>
</dbReference>
<reference evidence="7 8" key="1">
    <citation type="submission" date="2019-10" db="EMBL/GenBank/DDBJ databases">
        <title>Assembly and Annotation for the nematode Trichostrongylus colubriformis.</title>
        <authorList>
            <person name="Martin J."/>
        </authorList>
    </citation>
    <scope>NUCLEOTIDE SEQUENCE [LARGE SCALE GENOMIC DNA]</scope>
    <source>
        <strain evidence="7">G859</strain>
        <tissue evidence="7">Whole worm</tissue>
    </source>
</reference>